<dbReference type="InterPro" id="IPR050268">
    <property type="entry name" value="NADH-dep_flavin_reductase"/>
</dbReference>
<proteinExistence type="inferred from homology"/>
<dbReference type="SMART" id="SM00903">
    <property type="entry name" value="Flavin_Reduct"/>
    <property type="match status" value="1"/>
</dbReference>
<dbReference type="AlphaFoldDB" id="A0A7W8DZX9"/>
<dbReference type="SUPFAM" id="SSF50475">
    <property type="entry name" value="FMN-binding split barrel"/>
    <property type="match status" value="1"/>
</dbReference>
<accession>A0A7W8DZX9</accession>
<dbReference type="Pfam" id="PF01613">
    <property type="entry name" value="Flavin_Reduct"/>
    <property type="match status" value="1"/>
</dbReference>
<evidence type="ECO:0000313" key="4">
    <source>
        <dbReference type="EMBL" id="MBB5048317.1"/>
    </source>
</evidence>
<dbReference type="GO" id="GO:0042602">
    <property type="term" value="F:riboflavin reductase (NADPH) activity"/>
    <property type="evidence" value="ECO:0007669"/>
    <property type="project" value="TreeGrafter"/>
</dbReference>
<sequence length="178" mass="19475">MTIEPRAFRDALGLFPTGVAIVTMRANNGERIGATVSSFNSVSLDPPLILFSIARSAKAFDAWAGASHFAVNILSESQSEVSNRFARALTDKWDGIAEPADPKSAPLIPLANACFSCECHARHDGGDHLILIGRVTSYTTTSGERPRPLLFYRGRYRKLDPDVEIETPRGVDYSLHGW</sequence>
<dbReference type="GO" id="GO:0010181">
    <property type="term" value="F:FMN binding"/>
    <property type="evidence" value="ECO:0007669"/>
    <property type="project" value="InterPro"/>
</dbReference>
<protein>
    <submittedName>
        <fullName evidence="4">Flavin reductase (DIM6/NTAB) family NADH-FMN oxidoreductase RutF</fullName>
    </submittedName>
</protein>
<feature type="domain" description="Flavin reductase like" evidence="3">
    <location>
        <begin position="12"/>
        <end position="158"/>
    </location>
</feature>
<comment type="caution">
    <text evidence="4">The sequence shown here is derived from an EMBL/GenBank/DDBJ whole genome shotgun (WGS) entry which is preliminary data.</text>
</comment>
<keyword evidence="2" id="KW-0560">Oxidoreductase</keyword>
<reference evidence="4 5" key="1">
    <citation type="submission" date="2020-08" db="EMBL/GenBank/DDBJ databases">
        <title>Genomic Encyclopedia of Type Strains, Phase IV (KMG-IV): sequencing the most valuable type-strain genomes for metagenomic binning, comparative biology and taxonomic classification.</title>
        <authorList>
            <person name="Goeker M."/>
        </authorList>
    </citation>
    <scope>NUCLEOTIDE SEQUENCE [LARGE SCALE GENOMIC DNA]</scope>
    <source>
        <strain evidence="4 5">DSM 12706</strain>
    </source>
</reference>
<dbReference type="InterPro" id="IPR002563">
    <property type="entry name" value="Flavin_Rdtase-like_dom"/>
</dbReference>
<evidence type="ECO:0000256" key="1">
    <source>
        <dbReference type="ARBA" id="ARBA00008898"/>
    </source>
</evidence>
<dbReference type="Gene3D" id="2.30.110.10">
    <property type="entry name" value="Electron Transport, Fmn-binding Protein, Chain A"/>
    <property type="match status" value="1"/>
</dbReference>
<dbReference type="EMBL" id="JACHIH010000019">
    <property type="protein sequence ID" value="MBB5048317.1"/>
    <property type="molecule type" value="Genomic_DNA"/>
</dbReference>
<comment type="similarity">
    <text evidence="1">Belongs to the non-flavoprotein flavin reductase family.</text>
</comment>
<dbReference type="InterPro" id="IPR012349">
    <property type="entry name" value="Split_barrel_FMN-bd"/>
</dbReference>
<dbReference type="PANTHER" id="PTHR30466:SF11">
    <property type="entry name" value="FLAVIN-DEPENDENT MONOOXYGENASE, REDUCTASE SUBUNIT HSAB"/>
    <property type="match status" value="1"/>
</dbReference>
<keyword evidence="5" id="KW-1185">Reference proteome</keyword>
<evidence type="ECO:0000256" key="2">
    <source>
        <dbReference type="ARBA" id="ARBA00023002"/>
    </source>
</evidence>
<evidence type="ECO:0000259" key="3">
    <source>
        <dbReference type="SMART" id="SM00903"/>
    </source>
</evidence>
<organism evidence="4 5">
    <name type="scientific">Rhodopseudomonas rhenobacensis</name>
    <dbReference type="NCBI Taxonomy" id="87461"/>
    <lineage>
        <taxon>Bacteria</taxon>
        <taxon>Pseudomonadati</taxon>
        <taxon>Pseudomonadota</taxon>
        <taxon>Alphaproteobacteria</taxon>
        <taxon>Hyphomicrobiales</taxon>
        <taxon>Nitrobacteraceae</taxon>
        <taxon>Rhodopseudomonas</taxon>
    </lineage>
</organism>
<gene>
    <name evidence="4" type="ORF">HNR60_003080</name>
</gene>
<name>A0A7W8DZX9_9BRAD</name>
<evidence type="ECO:0000313" key="5">
    <source>
        <dbReference type="Proteomes" id="UP000542353"/>
    </source>
</evidence>
<dbReference type="PANTHER" id="PTHR30466">
    <property type="entry name" value="FLAVIN REDUCTASE"/>
    <property type="match status" value="1"/>
</dbReference>
<dbReference type="RefSeq" id="WP_210313574.1">
    <property type="nucleotide sequence ID" value="NZ_JACHIH010000019.1"/>
</dbReference>
<dbReference type="Proteomes" id="UP000542353">
    <property type="component" value="Unassembled WGS sequence"/>
</dbReference>